<proteinExistence type="inferred from homology"/>
<dbReference type="InterPro" id="IPR043133">
    <property type="entry name" value="GTP-CH-I_C/QueF"/>
</dbReference>
<comment type="subcellular location">
    <subcellularLocation>
        <location evidence="5">Cytoplasm</location>
    </subcellularLocation>
</comment>
<feature type="binding site" evidence="5">
    <location>
        <begin position="86"/>
        <end position="87"/>
    </location>
    <ligand>
        <name>NADPH</name>
        <dbReference type="ChEBI" id="CHEBI:57783"/>
    </ligand>
</feature>
<dbReference type="InterPro" id="IPR029500">
    <property type="entry name" value="QueF"/>
</dbReference>
<comment type="catalytic activity">
    <reaction evidence="5">
        <text>7-aminomethyl-7-carbaguanine + 2 NADP(+) = 7-cyano-7-carbaguanine + 2 NADPH + 3 H(+)</text>
        <dbReference type="Rhea" id="RHEA:13409"/>
        <dbReference type="ChEBI" id="CHEBI:15378"/>
        <dbReference type="ChEBI" id="CHEBI:45075"/>
        <dbReference type="ChEBI" id="CHEBI:57783"/>
        <dbReference type="ChEBI" id="CHEBI:58349"/>
        <dbReference type="ChEBI" id="CHEBI:58703"/>
        <dbReference type="EC" id="1.7.1.13"/>
    </reaction>
</comment>
<sequence>MTIEQELNHAPLGKSSEYPDHYDPSLLYPIPRSIGRQYLSMQPTPKWIGEDIWRAFEVSWLNHKGKPEIAILTFSIPASSTHIIESKSFKLYLNSFNQEKITWEVLLERLKKDLSQATGAEVTITREQAHTTIVQNTALEPATLDTNTLTIPPPLHAILLDNLDIECHIYEPTASLLKKDDSRIVKEVLISDLLKSNCPVTSQPDWGTVVISYEGSAIDHKALLQYIVSYRHHNGFHEQCVEQIYCDIMQQCNPIALEVYARYTRRGGLDINPRRQSPNFVPIQANTHYDQSIRTPRQ</sequence>
<dbReference type="GO" id="GO:0008616">
    <property type="term" value="P:tRNA queuosine(34) biosynthetic process"/>
    <property type="evidence" value="ECO:0007669"/>
    <property type="project" value="UniProtKB-UniRule"/>
</dbReference>
<dbReference type="NCBIfam" id="TIGR03138">
    <property type="entry name" value="QueF"/>
    <property type="match status" value="1"/>
</dbReference>
<comment type="similarity">
    <text evidence="5">Belongs to the GTP cyclohydrolase I family. QueF type 2 subfamily.</text>
</comment>
<evidence type="ECO:0000256" key="3">
    <source>
        <dbReference type="ARBA" id="ARBA00022857"/>
    </source>
</evidence>
<evidence type="ECO:0000259" key="6">
    <source>
        <dbReference type="Pfam" id="PF14819"/>
    </source>
</evidence>
<feature type="domain" description="NADPH-dependent 7-cyano-7-deazaguanine reductase N-terminal" evidence="6">
    <location>
        <begin position="18"/>
        <end position="125"/>
    </location>
</feature>
<evidence type="ECO:0000256" key="1">
    <source>
        <dbReference type="ARBA" id="ARBA00022490"/>
    </source>
</evidence>
<feature type="binding site" evidence="5">
    <location>
        <begin position="84"/>
        <end position="86"/>
    </location>
    <ligand>
        <name>substrate</name>
    </ligand>
</feature>
<evidence type="ECO:0000313" key="8">
    <source>
        <dbReference type="Proteomes" id="UP000477651"/>
    </source>
</evidence>
<dbReference type="Pfam" id="PF14489">
    <property type="entry name" value="QueF"/>
    <property type="match status" value="1"/>
</dbReference>
<name>A0A6L9Y532_9BURK</name>
<dbReference type="Pfam" id="PF14819">
    <property type="entry name" value="QueF_N"/>
    <property type="match status" value="1"/>
</dbReference>
<keyword evidence="3 5" id="KW-0521">NADP</keyword>
<keyword evidence="8" id="KW-1185">Reference proteome</keyword>
<evidence type="ECO:0000256" key="5">
    <source>
        <dbReference type="HAMAP-Rule" id="MF_00817"/>
    </source>
</evidence>
<dbReference type="AlphaFoldDB" id="A0A6L9Y532"/>
<dbReference type="UniPathway" id="UPA00392"/>
<comment type="function">
    <text evidence="5">Catalyzes the NADPH-dependent reduction of 7-cyano-7-deazaguanine (preQ0) to 7-aminomethyl-7-deazaguanine (preQ1).</text>
</comment>
<feature type="active site" description="Proton donor" evidence="5">
    <location>
        <position position="205"/>
    </location>
</feature>
<evidence type="ECO:0000256" key="2">
    <source>
        <dbReference type="ARBA" id="ARBA00022785"/>
    </source>
</evidence>
<evidence type="ECO:0000313" key="7">
    <source>
        <dbReference type="EMBL" id="NEN74908.1"/>
    </source>
</evidence>
<dbReference type="InterPro" id="IPR050084">
    <property type="entry name" value="NADPH_dep_7-cyano-7-deazaG_red"/>
</dbReference>
<feature type="active site" description="Thioimide intermediate" evidence="5">
    <location>
        <position position="198"/>
    </location>
</feature>
<keyword evidence="2 5" id="KW-0671">Queuosine biosynthesis</keyword>
<dbReference type="EC" id="1.7.1.13" evidence="5"/>
<dbReference type="Gene3D" id="3.30.1130.10">
    <property type="match status" value="2"/>
</dbReference>
<keyword evidence="1 5" id="KW-0963">Cytoplasm</keyword>
<dbReference type="PIRSF" id="PIRSF004750">
    <property type="entry name" value="Nitrile_oxidored_YqcD_prd"/>
    <property type="match status" value="1"/>
</dbReference>
<dbReference type="InterPro" id="IPR029139">
    <property type="entry name" value="QueF_N"/>
</dbReference>
<evidence type="ECO:0000256" key="4">
    <source>
        <dbReference type="ARBA" id="ARBA00023002"/>
    </source>
</evidence>
<protein>
    <recommendedName>
        <fullName evidence="5">NADPH-dependent 7-cyano-7-deazaguanine reductase</fullName>
        <ecNumber evidence="5">1.7.1.13</ecNumber>
    </recommendedName>
    <alternativeName>
        <fullName evidence="5">7-cyano-7-carbaguanine reductase</fullName>
    </alternativeName>
    <alternativeName>
        <fullName evidence="5">NADPH-dependent nitrile oxidoreductase</fullName>
    </alternativeName>
    <alternativeName>
        <fullName evidence="5">PreQ(0) reductase</fullName>
    </alternativeName>
</protein>
<dbReference type="InterPro" id="IPR016428">
    <property type="entry name" value="QueF_type2"/>
</dbReference>
<comment type="subunit">
    <text evidence="5">Homodimer.</text>
</comment>
<dbReference type="RefSeq" id="WP_163763697.1">
    <property type="nucleotide sequence ID" value="NZ_JAAGYR010000001.1"/>
</dbReference>
<feature type="binding site" evidence="5">
    <location>
        <begin position="237"/>
        <end position="238"/>
    </location>
    <ligand>
        <name>substrate</name>
    </ligand>
</feature>
<gene>
    <name evidence="5 7" type="primary">queF</name>
    <name evidence="7" type="ORF">F9B74_00985</name>
</gene>
<comment type="caution">
    <text evidence="7">The sequence shown here is derived from an EMBL/GenBank/DDBJ whole genome shotgun (WGS) entry which is preliminary data.</text>
</comment>
<dbReference type="EMBL" id="JAAGYR010000001">
    <property type="protein sequence ID" value="NEN74908.1"/>
    <property type="molecule type" value="Genomic_DNA"/>
</dbReference>
<reference evidence="7 8" key="1">
    <citation type="submission" date="2020-02" db="EMBL/GenBank/DDBJ databases">
        <title>Pelistega sp. NLN82 were isolated from wild rodents of the Hainan Island.</title>
        <authorList>
            <person name="Niu N."/>
            <person name="Zhou J."/>
        </authorList>
    </citation>
    <scope>NUCLEOTIDE SEQUENCE [LARGE SCALE GENOMIC DNA]</scope>
    <source>
        <strain evidence="7 8">NLN82</strain>
    </source>
</reference>
<feature type="binding site" evidence="5">
    <location>
        <begin position="266"/>
        <end position="267"/>
    </location>
    <ligand>
        <name>NADPH</name>
        <dbReference type="ChEBI" id="CHEBI:57783"/>
    </ligand>
</feature>
<dbReference type="HAMAP" id="MF_00817">
    <property type="entry name" value="QueF_type2"/>
    <property type="match status" value="1"/>
</dbReference>
<dbReference type="PANTHER" id="PTHR34354">
    <property type="entry name" value="NADPH-DEPENDENT 7-CYANO-7-DEAZAGUANINE REDUCTASE"/>
    <property type="match status" value="1"/>
</dbReference>
<dbReference type="GO" id="GO:0005737">
    <property type="term" value="C:cytoplasm"/>
    <property type="evidence" value="ECO:0007669"/>
    <property type="project" value="UniProtKB-SubCell"/>
</dbReference>
<dbReference type="Proteomes" id="UP000477651">
    <property type="component" value="Unassembled WGS sequence"/>
</dbReference>
<comment type="pathway">
    <text evidence="5">tRNA modification; tRNA-queuosine biosynthesis.</text>
</comment>
<accession>A0A6L9Y532</accession>
<dbReference type="PANTHER" id="PTHR34354:SF1">
    <property type="entry name" value="NADPH-DEPENDENT 7-CYANO-7-DEAZAGUANINE REDUCTASE"/>
    <property type="match status" value="1"/>
</dbReference>
<dbReference type="GO" id="GO:0033739">
    <property type="term" value="F:preQ1 synthase activity"/>
    <property type="evidence" value="ECO:0007669"/>
    <property type="project" value="UniProtKB-UniRule"/>
</dbReference>
<dbReference type="SUPFAM" id="SSF55620">
    <property type="entry name" value="Tetrahydrobiopterin biosynthesis enzymes-like"/>
    <property type="match status" value="1"/>
</dbReference>
<organism evidence="7 8">
    <name type="scientific">Pelistega ratti</name>
    <dbReference type="NCBI Taxonomy" id="2652177"/>
    <lineage>
        <taxon>Bacteria</taxon>
        <taxon>Pseudomonadati</taxon>
        <taxon>Pseudomonadota</taxon>
        <taxon>Betaproteobacteria</taxon>
        <taxon>Burkholderiales</taxon>
        <taxon>Alcaligenaceae</taxon>
        <taxon>Pelistega</taxon>
    </lineage>
</organism>
<keyword evidence="4 5" id="KW-0560">Oxidoreductase</keyword>